<feature type="repeat" description="TPR" evidence="4">
    <location>
        <begin position="435"/>
        <end position="468"/>
    </location>
</feature>
<feature type="domain" description="HTH araC/xylS-type" evidence="6">
    <location>
        <begin position="13"/>
        <end position="112"/>
    </location>
</feature>
<evidence type="ECO:0000313" key="7">
    <source>
        <dbReference type="EMBL" id="WKN34280.1"/>
    </source>
</evidence>
<reference evidence="7" key="1">
    <citation type="journal article" date="2023" name="Comput. Struct. Biotechnol. J.">
        <title>Discovery of a novel marine Bacteroidetes with a rich repertoire of carbohydrate-active enzymes.</title>
        <authorList>
            <person name="Chen B."/>
            <person name="Liu G."/>
            <person name="Chen Q."/>
            <person name="Wang H."/>
            <person name="Liu L."/>
            <person name="Tang K."/>
        </authorList>
    </citation>
    <scope>NUCLEOTIDE SEQUENCE</scope>
    <source>
        <strain evidence="7">TK19036</strain>
    </source>
</reference>
<dbReference type="InterPro" id="IPR011990">
    <property type="entry name" value="TPR-like_helical_dom_sf"/>
</dbReference>
<evidence type="ECO:0000256" key="3">
    <source>
        <dbReference type="ARBA" id="ARBA00023163"/>
    </source>
</evidence>
<dbReference type="PANTHER" id="PTHR43280:SF2">
    <property type="entry name" value="HTH-TYPE TRANSCRIPTIONAL REGULATOR EXSA"/>
    <property type="match status" value="1"/>
</dbReference>
<feature type="transmembrane region" description="Helical" evidence="5">
    <location>
        <begin position="175"/>
        <end position="197"/>
    </location>
</feature>
<sequence>MVTNEGPDQRFLEELRRIIEENIDDTTFSTEQLCRTIGLSRSQLYRKVKAATSLSLSLFIRQVRLQKAQGLLTTTDLTIAEVAYQCGISSPQNFTKYFTAAFGVNPSDYRKQKLPTDELTAEQKGLKVESSTLPNVAGPTAIKHLVSGPLAASQKAETNMPYKKLRKYLGRRSQWIFLSLVICVFVLVSMAYSSFFWQQKPSSLNHYADAPSIAVIPFKDYHSTDGDFLSEGVVEDVLTHLAKFKNLRVISRTSTERYRNTEKSIQQIASELVVNYVLEGSIRQSDGKVRITAQLIDAAEDRHIWAKNYDRMKENVMEIQSEVALDIARSLNQEISPDMQQTIRELPTNNAEAYQALLRGRHLLKTREKNALEASIKEFDEALQLDPHFSDAYTGKAAAYYLLRDSYFDAETASLYMQEAEKNALRAIKEDSNNAQAFAYLGLLYQAQYNWEKALTVFEIALNLNPSDALINYWYGNIFRTTGKLDEALRYQHIANDLDPLYPVISAGYSYTSALAGRYALAENLLDQGDVLFKNSFLHETTRGYMHLLQGEYTTAIEHLDRSLSYNPNFGTTKISKVYCQGKLGNRAAVEAYLATLDTLQPNDCLRAAEAYFSLGETEKGIGLLRQAADQGRIDTDILVDQRYKPILYHPMVLQILREFGLYQYLPIQQ</sequence>
<dbReference type="PROSITE" id="PS00041">
    <property type="entry name" value="HTH_ARAC_FAMILY_1"/>
    <property type="match status" value="1"/>
</dbReference>
<dbReference type="Pfam" id="PF12833">
    <property type="entry name" value="HTH_18"/>
    <property type="match status" value="1"/>
</dbReference>
<dbReference type="InterPro" id="IPR018060">
    <property type="entry name" value="HTH_AraC"/>
</dbReference>
<dbReference type="GO" id="GO:0043565">
    <property type="term" value="F:sequence-specific DNA binding"/>
    <property type="evidence" value="ECO:0007669"/>
    <property type="project" value="InterPro"/>
</dbReference>
<evidence type="ECO:0000256" key="2">
    <source>
        <dbReference type="ARBA" id="ARBA00023125"/>
    </source>
</evidence>
<organism evidence="7">
    <name type="scientific">Roseihalotalea indica</name>
    <dbReference type="NCBI Taxonomy" id="2867963"/>
    <lineage>
        <taxon>Bacteria</taxon>
        <taxon>Pseudomonadati</taxon>
        <taxon>Bacteroidota</taxon>
        <taxon>Cytophagia</taxon>
        <taxon>Cytophagales</taxon>
        <taxon>Catalimonadaceae</taxon>
        <taxon>Roseihalotalea</taxon>
    </lineage>
</organism>
<dbReference type="PROSITE" id="PS50293">
    <property type="entry name" value="TPR_REGION"/>
    <property type="match status" value="1"/>
</dbReference>
<dbReference type="PROSITE" id="PS01124">
    <property type="entry name" value="HTH_ARAC_FAMILY_2"/>
    <property type="match status" value="1"/>
</dbReference>
<evidence type="ECO:0000259" key="6">
    <source>
        <dbReference type="PROSITE" id="PS01124"/>
    </source>
</evidence>
<dbReference type="SUPFAM" id="SSF46689">
    <property type="entry name" value="Homeodomain-like"/>
    <property type="match status" value="1"/>
</dbReference>
<keyword evidence="5" id="KW-0472">Membrane</keyword>
<reference evidence="7" key="2">
    <citation type="journal article" date="2024" name="Antonie Van Leeuwenhoek">
        <title>Roseihalotalea indica gen. nov., sp. nov., a halophilic Bacteroidetes from mesopelagic Southwest Indian Ocean with higher carbohydrate metabolic potential.</title>
        <authorList>
            <person name="Chen B."/>
            <person name="Zhang M."/>
            <person name="Lin D."/>
            <person name="Ye J."/>
            <person name="Tang K."/>
        </authorList>
    </citation>
    <scope>NUCLEOTIDE SEQUENCE</scope>
    <source>
        <strain evidence="7">TK19036</strain>
    </source>
</reference>
<dbReference type="PRINTS" id="PR00032">
    <property type="entry name" value="HTHARAC"/>
</dbReference>
<evidence type="ECO:0000256" key="4">
    <source>
        <dbReference type="PROSITE-ProRule" id="PRU00339"/>
    </source>
</evidence>
<dbReference type="PANTHER" id="PTHR43280">
    <property type="entry name" value="ARAC-FAMILY TRANSCRIPTIONAL REGULATOR"/>
    <property type="match status" value="1"/>
</dbReference>
<dbReference type="Gene3D" id="1.25.40.10">
    <property type="entry name" value="Tetratricopeptide repeat domain"/>
    <property type="match status" value="2"/>
</dbReference>
<dbReference type="PROSITE" id="PS50005">
    <property type="entry name" value="TPR"/>
    <property type="match status" value="2"/>
</dbReference>
<evidence type="ECO:0000256" key="1">
    <source>
        <dbReference type="ARBA" id="ARBA00023015"/>
    </source>
</evidence>
<dbReference type="SUPFAM" id="SSF48452">
    <property type="entry name" value="TPR-like"/>
    <property type="match status" value="2"/>
</dbReference>
<dbReference type="GO" id="GO:0003700">
    <property type="term" value="F:DNA-binding transcription factor activity"/>
    <property type="evidence" value="ECO:0007669"/>
    <property type="project" value="InterPro"/>
</dbReference>
<dbReference type="Gene3D" id="1.10.10.60">
    <property type="entry name" value="Homeodomain-like"/>
    <property type="match status" value="1"/>
</dbReference>
<dbReference type="Gene3D" id="3.40.50.10070">
    <property type="entry name" value="TolB, N-terminal domain"/>
    <property type="match status" value="1"/>
</dbReference>
<protein>
    <submittedName>
        <fullName evidence="7">Helix-turn-helix domain-containing protein</fullName>
    </submittedName>
</protein>
<dbReference type="EMBL" id="CP120682">
    <property type="protein sequence ID" value="WKN34280.1"/>
    <property type="molecule type" value="Genomic_DNA"/>
</dbReference>
<keyword evidence="1" id="KW-0805">Transcription regulation</keyword>
<name>A0AA49GGM6_9BACT</name>
<keyword evidence="5" id="KW-1133">Transmembrane helix</keyword>
<keyword evidence="3" id="KW-0804">Transcription</keyword>
<dbReference type="InterPro" id="IPR018062">
    <property type="entry name" value="HTH_AraC-typ_CS"/>
</dbReference>
<dbReference type="Pfam" id="PF13432">
    <property type="entry name" value="TPR_16"/>
    <property type="match status" value="1"/>
</dbReference>
<dbReference type="SMART" id="SM00028">
    <property type="entry name" value="TPR"/>
    <property type="match status" value="3"/>
</dbReference>
<keyword evidence="4" id="KW-0802">TPR repeat</keyword>
<dbReference type="InterPro" id="IPR020449">
    <property type="entry name" value="Tscrpt_reg_AraC-type_HTH"/>
</dbReference>
<evidence type="ECO:0000256" key="5">
    <source>
        <dbReference type="SAM" id="Phobius"/>
    </source>
</evidence>
<keyword evidence="2" id="KW-0238">DNA-binding</keyword>
<gene>
    <name evidence="7" type="ORF">K4G66_18030</name>
</gene>
<feature type="repeat" description="TPR" evidence="4">
    <location>
        <begin position="537"/>
        <end position="570"/>
    </location>
</feature>
<accession>A0AA49GGM6</accession>
<dbReference type="InterPro" id="IPR019734">
    <property type="entry name" value="TPR_rpt"/>
</dbReference>
<keyword evidence="5" id="KW-0812">Transmembrane</keyword>
<dbReference type="SMART" id="SM00342">
    <property type="entry name" value="HTH_ARAC"/>
    <property type="match status" value="1"/>
</dbReference>
<dbReference type="AlphaFoldDB" id="A0AA49GGM6"/>
<proteinExistence type="predicted"/>
<dbReference type="InterPro" id="IPR009057">
    <property type="entry name" value="Homeodomain-like_sf"/>
</dbReference>